<keyword evidence="1" id="KW-0129">CBS domain</keyword>
<proteinExistence type="predicted"/>
<dbReference type="AlphaFoldDB" id="A0A318ULH0"/>
<dbReference type="InterPro" id="IPR046342">
    <property type="entry name" value="CBS_dom_sf"/>
</dbReference>
<dbReference type="Gene3D" id="3.10.580.10">
    <property type="entry name" value="CBS-domain"/>
    <property type="match status" value="1"/>
</dbReference>
<gene>
    <name evidence="3" type="ORF">B0O44_103331</name>
</gene>
<feature type="domain" description="CBS" evidence="2">
    <location>
        <begin position="29"/>
        <end position="87"/>
    </location>
</feature>
<dbReference type="InterPro" id="IPR000644">
    <property type="entry name" value="CBS_dom"/>
</dbReference>
<organism evidence="3 4">
    <name type="scientific">Pedobacter nutrimenti</name>
    <dbReference type="NCBI Taxonomy" id="1241337"/>
    <lineage>
        <taxon>Bacteria</taxon>
        <taxon>Pseudomonadati</taxon>
        <taxon>Bacteroidota</taxon>
        <taxon>Sphingobacteriia</taxon>
        <taxon>Sphingobacteriales</taxon>
        <taxon>Sphingobacteriaceae</taxon>
        <taxon>Pedobacter</taxon>
    </lineage>
</organism>
<comment type="caution">
    <text evidence="3">The sequence shown here is derived from an EMBL/GenBank/DDBJ whole genome shotgun (WGS) entry which is preliminary data.</text>
</comment>
<protein>
    <submittedName>
        <fullName evidence="3">CBS domain protein</fullName>
    </submittedName>
</protein>
<reference evidence="3 4" key="1">
    <citation type="submission" date="2018-06" db="EMBL/GenBank/DDBJ databases">
        <title>Genomic Encyclopedia of Archaeal and Bacterial Type Strains, Phase II (KMG-II): from individual species to whole genera.</title>
        <authorList>
            <person name="Goeker M."/>
        </authorList>
    </citation>
    <scope>NUCLEOTIDE SEQUENCE [LARGE SCALE GENOMIC DNA]</scope>
    <source>
        <strain evidence="3 4">DSM 27372</strain>
    </source>
</reference>
<evidence type="ECO:0000259" key="2">
    <source>
        <dbReference type="PROSITE" id="PS51371"/>
    </source>
</evidence>
<evidence type="ECO:0000313" key="3">
    <source>
        <dbReference type="EMBL" id="PYF74885.1"/>
    </source>
</evidence>
<dbReference type="OrthoDB" id="772491at2"/>
<evidence type="ECO:0000256" key="1">
    <source>
        <dbReference type="PROSITE-ProRule" id="PRU00703"/>
    </source>
</evidence>
<dbReference type="Pfam" id="PF00571">
    <property type="entry name" value="CBS"/>
    <property type="match status" value="1"/>
</dbReference>
<dbReference type="EMBL" id="QKLU01000003">
    <property type="protein sequence ID" value="PYF74885.1"/>
    <property type="molecule type" value="Genomic_DNA"/>
</dbReference>
<evidence type="ECO:0000313" key="4">
    <source>
        <dbReference type="Proteomes" id="UP000248198"/>
    </source>
</evidence>
<accession>A0A318ULH0</accession>
<name>A0A318ULH0_9SPHI</name>
<keyword evidence="4" id="KW-1185">Reference proteome</keyword>
<dbReference type="Proteomes" id="UP000248198">
    <property type="component" value="Unassembled WGS sequence"/>
</dbReference>
<dbReference type="PROSITE" id="PS51371">
    <property type="entry name" value="CBS"/>
    <property type="match status" value="1"/>
</dbReference>
<dbReference type="SUPFAM" id="SSF54631">
    <property type="entry name" value="CBS-domain pair"/>
    <property type="match status" value="1"/>
</dbReference>
<sequence length="107" mass="12228">MDDSFTGLFKLNIMNILSTITEGGTHAPRLKGTLSLHPDQLVINALEILLDHDLESLPVCKNDHCVGIVYIKDLIWFLTTGNKKHDLLFHKFNFDLHTAVKKMKQMR</sequence>